<dbReference type="AlphaFoldDB" id="A0AAQ3PPB9"/>
<evidence type="ECO:0000313" key="7">
    <source>
        <dbReference type="Proteomes" id="UP001341281"/>
    </source>
</evidence>
<dbReference type="SMART" id="SM00575">
    <property type="entry name" value="ZnF_PMZ"/>
    <property type="match status" value="1"/>
</dbReference>
<dbReference type="PANTHER" id="PTHR31973">
    <property type="entry name" value="POLYPROTEIN, PUTATIVE-RELATED"/>
    <property type="match status" value="1"/>
</dbReference>
<organism evidence="6 7">
    <name type="scientific">Paspalum notatum var. saurae</name>
    <dbReference type="NCBI Taxonomy" id="547442"/>
    <lineage>
        <taxon>Eukaryota</taxon>
        <taxon>Viridiplantae</taxon>
        <taxon>Streptophyta</taxon>
        <taxon>Embryophyta</taxon>
        <taxon>Tracheophyta</taxon>
        <taxon>Spermatophyta</taxon>
        <taxon>Magnoliopsida</taxon>
        <taxon>Liliopsida</taxon>
        <taxon>Poales</taxon>
        <taxon>Poaceae</taxon>
        <taxon>PACMAD clade</taxon>
        <taxon>Panicoideae</taxon>
        <taxon>Andropogonodae</taxon>
        <taxon>Paspaleae</taxon>
        <taxon>Paspalinae</taxon>
        <taxon>Paspalum</taxon>
    </lineage>
</organism>
<proteinExistence type="predicted"/>
<reference evidence="6 7" key="1">
    <citation type="submission" date="2024-02" db="EMBL/GenBank/DDBJ databases">
        <title>High-quality chromosome-scale genome assembly of Pensacola bahiagrass (Paspalum notatum Flugge var. saurae).</title>
        <authorList>
            <person name="Vega J.M."/>
            <person name="Podio M."/>
            <person name="Orjuela J."/>
            <person name="Siena L.A."/>
            <person name="Pessino S.C."/>
            <person name="Combes M.C."/>
            <person name="Mariac C."/>
            <person name="Albertini E."/>
            <person name="Pupilli F."/>
            <person name="Ortiz J.P.A."/>
            <person name="Leblanc O."/>
        </authorList>
    </citation>
    <scope>NUCLEOTIDE SEQUENCE [LARGE SCALE GENOMIC DNA]</scope>
    <source>
        <strain evidence="6">R1</strain>
        <tissue evidence="6">Leaf</tissue>
    </source>
</reference>
<dbReference type="PROSITE" id="PS50966">
    <property type="entry name" value="ZF_SWIM"/>
    <property type="match status" value="1"/>
</dbReference>
<dbReference type="PANTHER" id="PTHR31973:SF187">
    <property type="entry name" value="MUTATOR TRANSPOSASE MUDRA PROTEIN"/>
    <property type="match status" value="1"/>
</dbReference>
<dbReference type="GO" id="GO:0008270">
    <property type="term" value="F:zinc ion binding"/>
    <property type="evidence" value="ECO:0007669"/>
    <property type="project" value="UniProtKB-KW"/>
</dbReference>
<dbReference type="EMBL" id="CP144745">
    <property type="protein sequence ID" value="WVZ54245.1"/>
    <property type="molecule type" value="Genomic_DNA"/>
</dbReference>
<evidence type="ECO:0000256" key="3">
    <source>
        <dbReference type="ARBA" id="ARBA00022833"/>
    </source>
</evidence>
<accession>A0AAQ3PPB9</accession>
<feature type="domain" description="SWIM-type" evidence="5">
    <location>
        <begin position="76"/>
        <end position="108"/>
    </location>
</feature>
<keyword evidence="3" id="KW-0862">Zinc</keyword>
<keyword evidence="1" id="KW-0479">Metal-binding</keyword>
<sequence length="233" mass="27166">MCESFNNWIVDIRAHPIISMLEGIRTKVYVRIQQNRTKSNTWGTRICPNILKKMNKCSAIWNGKDCFEVKEFDKRYKVDIGKRTCSCRYWQLAGIPCAHAITSLFLSSKAPEDYIADCYSVDHYNSIYDHCMLPMEGIHQWPLDQRKPKPPAYVKMPGRPKKERRREVGELKKAKKLSKVGMKVTCSKCHKTGHNSRTCNKYWRELCHIRSQGPEGLKVVVKEVQVIYLPRET</sequence>
<keyword evidence="2 4" id="KW-0863">Zinc-finger</keyword>
<protein>
    <recommendedName>
        <fullName evidence="5">SWIM-type domain-containing protein</fullName>
    </recommendedName>
</protein>
<keyword evidence="7" id="KW-1185">Reference proteome</keyword>
<evidence type="ECO:0000256" key="4">
    <source>
        <dbReference type="PROSITE-ProRule" id="PRU00325"/>
    </source>
</evidence>
<evidence type="ECO:0000259" key="5">
    <source>
        <dbReference type="PROSITE" id="PS50966"/>
    </source>
</evidence>
<gene>
    <name evidence="6" type="ORF">U9M48_005070</name>
</gene>
<dbReference type="Pfam" id="PF04434">
    <property type="entry name" value="SWIM"/>
    <property type="match status" value="1"/>
</dbReference>
<name>A0AAQ3PPB9_PASNO</name>
<evidence type="ECO:0000313" key="6">
    <source>
        <dbReference type="EMBL" id="WVZ54245.1"/>
    </source>
</evidence>
<dbReference type="InterPro" id="IPR006564">
    <property type="entry name" value="Znf_PMZ"/>
</dbReference>
<dbReference type="InterPro" id="IPR007527">
    <property type="entry name" value="Znf_SWIM"/>
</dbReference>
<dbReference type="Proteomes" id="UP001341281">
    <property type="component" value="Chromosome 01"/>
</dbReference>
<evidence type="ECO:0000256" key="2">
    <source>
        <dbReference type="ARBA" id="ARBA00022771"/>
    </source>
</evidence>
<evidence type="ECO:0000256" key="1">
    <source>
        <dbReference type="ARBA" id="ARBA00022723"/>
    </source>
</evidence>